<comment type="caution">
    <text evidence="6">The sequence shown here is derived from an EMBL/GenBank/DDBJ whole genome shotgun (WGS) entry which is preliminary data.</text>
</comment>
<dbReference type="InterPro" id="IPR003339">
    <property type="entry name" value="ABC/ECF_trnsptr_transmembrane"/>
</dbReference>
<feature type="transmembrane region" description="Helical" evidence="5">
    <location>
        <begin position="119"/>
        <end position="140"/>
    </location>
</feature>
<evidence type="ECO:0000256" key="2">
    <source>
        <dbReference type="ARBA" id="ARBA00022692"/>
    </source>
</evidence>
<dbReference type="CDD" id="cd16914">
    <property type="entry name" value="EcfT"/>
    <property type="match status" value="1"/>
</dbReference>
<comment type="subcellular location">
    <subcellularLocation>
        <location evidence="1">Membrane</location>
        <topology evidence="1">Multi-pass membrane protein</topology>
    </subcellularLocation>
</comment>
<feature type="transmembrane region" description="Helical" evidence="5">
    <location>
        <begin position="81"/>
        <end position="99"/>
    </location>
</feature>
<accession>A0A645I7T7</accession>
<protein>
    <recommendedName>
        <fullName evidence="7">Energy-coupling factor transporter transmembrane protein EcfT</fullName>
    </recommendedName>
</protein>
<evidence type="ECO:0000256" key="3">
    <source>
        <dbReference type="ARBA" id="ARBA00022989"/>
    </source>
</evidence>
<sequence>MRYVPLLKRRVRSVSRAQKTLGMYSQESLADRLRSTVTTISAVIGWSLESAVETSVSMKSRAYGTGKRSMYSNFKFTKTDITMLVIFVLLLSGTLYGATVGSLDFNFYPKVASISTKSVAIFSYSCFAILALLPSILGFGEKISWKYYESKI</sequence>
<proteinExistence type="predicted"/>
<reference evidence="6" key="1">
    <citation type="submission" date="2019-08" db="EMBL/GenBank/DDBJ databases">
        <authorList>
            <person name="Kucharzyk K."/>
            <person name="Murdoch R.W."/>
            <person name="Higgins S."/>
            <person name="Loffler F."/>
        </authorList>
    </citation>
    <scope>NUCLEOTIDE SEQUENCE</scope>
</reference>
<dbReference type="EMBL" id="VSSQ01108505">
    <property type="protein sequence ID" value="MPN47190.1"/>
    <property type="molecule type" value="Genomic_DNA"/>
</dbReference>
<keyword evidence="2 5" id="KW-0812">Transmembrane</keyword>
<evidence type="ECO:0000256" key="4">
    <source>
        <dbReference type="ARBA" id="ARBA00023136"/>
    </source>
</evidence>
<evidence type="ECO:0000256" key="5">
    <source>
        <dbReference type="SAM" id="Phobius"/>
    </source>
</evidence>
<evidence type="ECO:0008006" key="7">
    <source>
        <dbReference type="Google" id="ProtNLM"/>
    </source>
</evidence>
<name>A0A645I7T7_9ZZZZ</name>
<dbReference type="AlphaFoldDB" id="A0A645I7T7"/>
<evidence type="ECO:0000256" key="1">
    <source>
        <dbReference type="ARBA" id="ARBA00004141"/>
    </source>
</evidence>
<keyword evidence="4 5" id="KW-0472">Membrane</keyword>
<evidence type="ECO:0000313" key="6">
    <source>
        <dbReference type="EMBL" id="MPN47190.1"/>
    </source>
</evidence>
<gene>
    <name evidence="6" type="ORF">SDC9_194791</name>
</gene>
<dbReference type="GO" id="GO:0005886">
    <property type="term" value="C:plasma membrane"/>
    <property type="evidence" value="ECO:0007669"/>
    <property type="project" value="UniProtKB-ARBA"/>
</dbReference>
<dbReference type="Pfam" id="PF02361">
    <property type="entry name" value="CbiQ"/>
    <property type="match status" value="1"/>
</dbReference>
<organism evidence="6">
    <name type="scientific">bioreactor metagenome</name>
    <dbReference type="NCBI Taxonomy" id="1076179"/>
    <lineage>
        <taxon>unclassified sequences</taxon>
        <taxon>metagenomes</taxon>
        <taxon>ecological metagenomes</taxon>
    </lineage>
</organism>
<keyword evidence="3 5" id="KW-1133">Transmembrane helix</keyword>